<proteinExistence type="predicted"/>
<dbReference type="SUPFAM" id="SSF50386">
    <property type="entry name" value="STI-like"/>
    <property type="match status" value="1"/>
</dbReference>
<dbReference type="AlphaFoldDB" id="A0A834SF51"/>
<evidence type="ECO:0000313" key="3">
    <source>
        <dbReference type="Proteomes" id="UP000634136"/>
    </source>
</evidence>
<gene>
    <name evidence="2" type="ORF">G2W53_040486</name>
</gene>
<dbReference type="PANTHER" id="PTHR33107">
    <property type="entry name" value="KUNITZ TRYPSIN INHIBITOR 2"/>
    <property type="match status" value="1"/>
</dbReference>
<feature type="chain" id="PRO_5032783208" evidence="1">
    <location>
        <begin position="31"/>
        <end position="252"/>
    </location>
</feature>
<reference evidence="2" key="1">
    <citation type="submission" date="2020-09" db="EMBL/GenBank/DDBJ databases">
        <title>Genome-Enabled Discovery of Anthraquinone Biosynthesis in Senna tora.</title>
        <authorList>
            <person name="Kang S.-H."/>
            <person name="Pandey R.P."/>
            <person name="Lee C.-M."/>
            <person name="Sim J.-S."/>
            <person name="Jeong J.-T."/>
            <person name="Choi B.-S."/>
            <person name="Jung M."/>
            <person name="Ginzburg D."/>
            <person name="Zhao K."/>
            <person name="Won S.Y."/>
            <person name="Oh T.-J."/>
            <person name="Yu Y."/>
            <person name="Kim N.-H."/>
            <person name="Lee O.R."/>
            <person name="Lee T.-H."/>
            <person name="Bashyal P."/>
            <person name="Kim T.-S."/>
            <person name="Lee W.-H."/>
            <person name="Kawkins C."/>
            <person name="Kim C.-K."/>
            <person name="Kim J.S."/>
            <person name="Ahn B.O."/>
            <person name="Rhee S.Y."/>
            <person name="Sohng J.K."/>
        </authorList>
    </citation>
    <scope>NUCLEOTIDE SEQUENCE</scope>
    <source>
        <tissue evidence="2">Leaf</tissue>
    </source>
</reference>
<dbReference type="Pfam" id="PF00197">
    <property type="entry name" value="Kunitz_legume"/>
    <property type="match status" value="1"/>
</dbReference>
<dbReference type="OrthoDB" id="1872570at2759"/>
<evidence type="ECO:0000256" key="1">
    <source>
        <dbReference type="SAM" id="SignalP"/>
    </source>
</evidence>
<protein>
    <submittedName>
        <fullName evidence="2">Kunitz trypsin inhibitor 2-like</fullName>
    </submittedName>
</protein>
<organism evidence="2 3">
    <name type="scientific">Senna tora</name>
    <dbReference type="NCBI Taxonomy" id="362788"/>
    <lineage>
        <taxon>Eukaryota</taxon>
        <taxon>Viridiplantae</taxon>
        <taxon>Streptophyta</taxon>
        <taxon>Embryophyta</taxon>
        <taxon>Tracheophyta</taxon>
        <taxon>Spermatophyta</taxon>
        <taxon>Magnoliopsida</taxon>
        <taxon>eudicotyledons</taxon>
        <taxon>Gunneridae</taxon>
        <taxon>Pentapetalae</taxon>
        <taxon>rosids</taxon>
        <taxon>fabids</taxon>
        <taxon>Fabales</taxon>
        <taxon>Fabaceae</taxon>
        <taxon>Caesalpinioideae</taxon>
        <taxon>Cassia clade</taxon>
        <taxon>Senna</taxon>
    </lineage>
</organism>
<dbReference type="Gene3D" id="2.80.10.50">
    <property type="match status" value="1"/>
</dbReference>
<dbReference type="InterPro" id="IPR011065">
    <property type="entry name" value="Kunitz_inhibitor_STI-like_sf"/>
</dbReference>
<name>A0A834SF51_9FABA</name>
<evidence type="ECO:0000313" key="2">
    <source>
        <dbReference type="EMBL" id="KAF7801375.1"/>
    </source>
</evidence>
<feature type="signal peptide" evidence="1">
    <location>
        <begin position="1"/>
        <end position="30"/>
    </location>
</feature>
<sequence length="252" mass="27565">MRSLPLSTQTLFLFLSLLTTFFFTPKTTLATTETTPEPVLDTSGQELQPGASYYILPSHGIGIGGGGLTFGTTTTTSQNDSCPHVVLQEPNDTMKGQPVQFLIFANKSTTPLNDDVVLTSTNLIVKFTNPSPGTTSCGESRVWKLRRFLRSAMIVGTNGAEGREEYGVLINMFKIEKVNNNNNNIYKLRFCASKGLACGDLGIYLCENKRFLRLAIVQMPEIHPLSVVFHKAHHADPVMIMSPHGATTPTNP</sequence>
<keyword evidence="3" id="KW-1185">Reference proteome</keyword>
<dbReference type="InterPro" id="IPR002160">
    <property type="entry name" value="Prot_inh_Kunz-lg"/>
</dbReference>
<dbReference type="PANTHER" id="PTHR33107:SF5">
    <property type="entry name" value="KUNITZ TRYPSIN INHIBITOR 5"/>
    <property type="match status" value="1"/>
</dbReference>
<dbReference type="SMART" id="SM00452">
    <property type="entry name" value="STI"/>
    <property type="match status" value="1"/>
</dbReference>
<keyword evidence="1" id="KW-0732">Signal</keyword>
<dbReference type="EMBL" id="JAAIUW010000013">
    <property type="protein sequence ID" value="KAF7801375.1"/>
    <property type="molecule type" value="Genomic_DNA"/>
</dbReference>
<dbReference type="GO" id="GO:0004866">
    <property type="term" value="F:endopeptidase inhibitor activity"/>
    <property type="evidence" value="ECO:0007669"/>
    <property type="project" value="InterPro"/>
</dbReference>
<accession>A0A834SF51</accession>
<dbReference type="Proteomes" id="UP000634136">
    <property type="component" value="Unassembled WGS sequence"/>
</dbReference>
<comment type="caution">
    <text evidence="2">The sequence shown here is derived from an EMBL/GenBank/DDBJ whole genome shotgun (WGS) entry which is preliminary data.</text>
</comment>